<keyword evidence="1" id="KW-0614">Plasmid</keyword>
<keyword evidence="3" id="KW-1185">Reference proteome</keyword>
<evidence type="ECO:0000313" key="3">
    <source>
        <dbReference type="Proteomes" id="UP000070483"/>
    </source>
</evidence>
<dbReference type="EMBL" id="AP019836">
    <property type="protein sequence ID" value="BBM51001.1"/>
    <property type="molecule type" value="Genomic_DNA"/>
</dbReference>
<proteinExistence type="predicted"/>
<evidence type="ECO:0000313" key="2">
    <source>
        <dbReference type="EMBL" id="KXB61365.1"/>
    </source>
</evidence>
<reference evidence="1 4" key="3">
    <citation type="submission" date="2019-07" db="EMBL/GenBank/DDBJ databases">
        <title>Complete Genome Sequence of Leptotrichia wadei Strain JMUB3934.</title>
        <authorList>
            <person name="Watanabe S."/>
            <person name="Cui L."/>
        </authorList>
    </citation>
    <scope>NUCLEOTIDE SEQUENCE [LARGE SCALE GENOMIC DNA]</scope>
    <source>
        <strain evidence="1 4">JMUB3934</strain>
        <plasmid evidence="1">pJMUB3934p1</plasmid>
        <plasmid evidence="4">pjmub3934p1 dna</plasmid>
    </source>
</reference>
<dbReference type="RefSeq" id="WP_218975059.1">
    <property type="nucleotide sequence ID" value="NZ_AP019836.1"/>
</dbReference>
<evidence type="ECO:0000313" key="1">
    <source>
        <dbReference type="EMBL" id="BBM51001.1"/>
    </source>
</evidence>
<dbReference type="AlphaFoldDB" id="A0A134A108"/>
<gene>
    <name evidence="2" type="ORF">HMPREF3180_01831</name>
    <name evidence="1" type="ORF">JMUB3934_p1003</name>
</gene>
<name>A0A134A108_9FUSO</name>
<dbReference type="EMBL" id="LSDD01000135">
    <property type="protein sequence ID" value="KXB61365.1"/>
    <property type="molecule type" value="Genomic_DNA"/>
</dbReference>
<dbReference type="PATRIC" id="fig|157687.3.peg.1826"/>
<evidence type="ECO:0008006" key="5">
    <source>
        <dbReference type="Google" id="ProtNLM"/>
    </source>
</evidence>
<evidence type="ECO:0000313" key="4">
    <source>
        <dbReference type="Proteomes" id="UP000321501"/>
    </source>
</evidence>
<organism evidence="2 3">
    <name type="scientific">Leptotrichia wadei</name>
    <dbReference type="NCBI Taxonomy" id="157687"/>
    <lineage>
        <taxon>Bacteria</taxon>
        <taxon>Fusobacteriati</taxon>
        <taxon>Fusobacteriota</taxon>
        <taxon>Fusobacteriia</taxon>
        <taxon>Fusobacteriales</taxon>
        <taxon>Leptotrichiaceae</taxon>
        <taxon>Leptotrichia</taxon>
    </lineage>
</organism>
<dbReference type="Proteomes" id="UP000070483">
    <property type="component" value="Unassembled WGS sequence"/>
</dbReference>
<protein>
    <recommendedName>
        <fullName evidence="5">Toxin-antitoxin system, antitoxin component, ribbon-helix-helix domain protein</fullName>
    </recommendedName>
</protein>
<accession>A0A134A108</accession>
<dbReference type="Proteomes" id="UP000321501">
    <property type="component" value="Plasmid pJMUB3934p1"/>
</dbReference>
<geneLocation type="plasmid" evidence="1">
    <name>pJMUB3934p1</name>
</geneLocation>
<reference evidence="2" key="2">
    <citation type="submission" date="2016-01" db="EMBL/GenBank/DDBJ databases">
        <authorList>
            <person name="Oliw E.H."/>
        </authorList>
    </citation>
    <scope>NUCLEOTIDE SEQUENCE [LARGE SCALE GENOMIC DNA]</scope>
    <source>
        <strain evidence="2">KA00185</strain>
    </source>
</reference>
<reference evidence="3" key="1">
    <citation type="submission" date="2016-01" db="EMBL/GenBank/DDBJ databases">
        <authorList>
            <person name="Mitreva M."/>
            <person name="Pepin K.H."/>
            <person name="Mihindukulasuriya K.A."/>
            <person name="Fulton R."/>
            <person name="Fronick C."/>
            <person name="O'Laughlin M."/>
            <person name="Miner T."/>
            <person name="Herter B."/>
            <person name="Rosa B.A."/>
            <person name="Cordes M."/>
            <person name="Tomlinson C."/>
            <person name="Wollam A."/>
            <person name="Palsikar V.B."/>
            <person name="Mardis E.R."/>
            <person name="Wilson R.K."/>
        </authorList>
    </citation>
    <scope>NUCLEOTIDE SEQUENCE [LARGE SCALE GENOMIC DNA]</scope>
    <source>
        <strain evidence="3">KA00185</strain>
    </source>
</reference>
<sequence>MKIKNGVINKNNYLRKNISINSDDFYVLSSFAKKVGISFSELVRKATMKYVEEQEKLDLSDFLRANYPFASDEEEAELTEILKTLDLEEPGKELSLEDII</sequence>